<reference evidence="1 2" key="1">
    <citation type="submission" date="2020-02" db="EMBL/GenBank/DDBJ databases">
        <title>Out from the shadows clarifying the taxonomy of the family Cryomorphaceae and related taxa by utilizing the GTDB taxonomic framework.</title>
        <authorList>
            <person name="Bowman J.P."/>
        </authorList>
    </citation>
    <scope>NUCLEOTIDE SEQUENCE [LARGE SCALE GENOMIC DNA]</scope>
    <source>
        <strain evidence="1 2">QSSC 1-22</strain>
    </source>
</reference>
<evidence type="ECO:0000313" key="2">
    <source>
        <dbReference type="Proteomes" id="UP000486602"/>
    </source>
</evidence>
<organism evidence="1 2">
    <name type="scientific">Cryomorpha ignava</name>
    <dbReference type="NCBI Taxonomy" id="101383"/>
    <lineage>
        <taxon>Bacteria</taxon>
        <taxon>Pseudomonadati</taxon>
        <taxon>Bacteroidota</taxon>
        <taxon>Flavobacteriia</taxon>
        <taxon>Flavobacteriales</taxon>
        <taxon>Cryomorphaceae</taxon>
        <taxon>Cryomorpha</taxon>
    </lineage>
</organism>
<keyword evidence="2" id="KW-1185">Reference proteome</keyword>
<dbReference type="Proteomes" id="UP000486602">
    <property type="component" value="Unassembled WGS sequence"/>
</dbReference>
<evidence type="ECO:0000313" key="1">
    <source>
        <dbReference type="EMBL" id="NEN22827.1"/>
    </source>
</evidence>
<dbReference type="RefSeq" id="WP_163283547.1">
    <property type="nucleotide sequence ID" value="NZ_JAAGVY010000005.1"/>
</dbReference>
<sequence length="179" mass="21163">MDLLSKVVRINKLTGDTLSYVDFSYENGKIQKKVGKVLSNSEITVFDYNELGKLVSSESIMTSISSLDTMQIEFKEYDDKERLIYLRRNVRGKEDIYSWDYQKDFILLKKEFEIFEKENFEQIIEFDDKLQITKIIKKLSLPDGEEVETITRLQYNENDLFSGMTIDNKQIIAVKYIKY</sequence>
<name>A0A7K3WMF7_9FLAO</name>
<proteinExistence type="predicted"/>
<gene>
    <name evidence="1" type="ORF">G3O08_04845</name>
</gene>
<comment type="caution">
    <text evidence="1">The sequence shown here is derived from an EMBL/GenBank/DDBJ whole genome shotgun (WGS) entry which is preliminary data.</text>
</comment>
<dbReference type="AlphaFoldDB" id="A0A7K3WMF7"/>
<protein>
    <submittedName>
        <fullName evidence="1">Uncharacterized protein</fullName>
    </submittedName>
</protein>
<accession>A0A7K3WMF7</accession>
<dbReference type="EMBL" id="JAAGVY010000005">
    <property type="protein sequence ID" value="NEN22827.1"/>
    <property type="molecule type" value="Genomic_DNA"/>
</dbReference>